<evidence type="ECO:0000256" key="10">
    <source>
        <dbReference type="ARBA" id="ARBA00022833"/>
    </source>
</evidence>
<keyword evidence="14" id="KW-1185">Reference proteome</keyword>
<dbReference type="SUPFAM" id="SSF56281">
    <property type="entry name" value="Metallo-hydrolase/oxidoreductase"/>
    <property type="match status" value="2"/>
</dbReference>
<evidence type="ECO:0000256" key="7">
    <source>
        <dbReference type="ARBA" id="ARBA00022723"/>
    </source>
</evidence>
<keyword evidence="10" id="KW-0862">Zinc</keyword>
<dbReference type="Pfam" id="PF12706">
    <property type="entry name" value="Lactamase_B_2"/>
    <property type="match status" value="1"/>
</dbReference>
<evidence type="ECO:0000259" key="12">
    <source>
        <dbReference type="SMART" id="SM00849"/>
    </source>
</evidence>
<gene>
    <name evidence="13" type="ORF">EMPS_05538</name>
</gene>
<dbReference type="PANTHER" id="PTHR12553">
    <property type="entry name" value="ZINC PHOSPHODIESTERASE ELAC PROTEIN 2"/>
    <property type="match status" value="1"/>
</dbReference>
<name>A0A9P3LWV1_9FUNG</name>
<comment type="catalytic activity">
    <reaction evidence="1">
        <text>Endonucleolytic cleavage of RNA, removing extra 3' nucleotides from tRNA precursor, generating 3' termini of tRNAs. A 3'-hydroxy group is left at the tRNA terminus and a 5'-phosphoryl group is left at the trailer molecule.</text>
        <dbReference type="EC" id="3.1.26.11"/>
    </reaction>
</comment>
<comment type="cofactor">
    <cofactor evidence="2">
        <name>Zn(2+)</name>
        <dbReference type="ChEBI" id="CHEBI:29105"/>
    </cofactor>
</comment>
<dbReference type="EMBL" id="BQFW01000007">
    <property type="protein sequence ID" value="GJJ73180.1"/>
    <property type="molecule type" value="Genomic_DNA"/>
</dbReference>
<dbReference type="GO" id="GO:0042781">
    <property type="term" value="F:3'-tRNA processing endoribonuclease activity"/>
    <property type="evidence" value="ECO:0007669"/>
    <property type="project" value="UniProtKB-EC"/>
</dbReference>
<evidence type="ECO:0000256" key="5">
    <source>
        <dbReference type="ARBA" id="ARBA00022694"/>
    </source>
</evidence>
<dbReference type="GO" id="GO:1990180">
    <property type="term" value="P:mitochondrial tRNA 3'-end processing"/>
    <property type="evidence" value="ECO:0007669"/>
    <property type="project" value="TreeGrafter"/>
</dbReference>
<dbReference type="Gene3D" id="3.60.15.10">
    <property type="entry name" value="Ribonuclease Z/Hydroxyacylglutathione hydrolase-like"/>
    <property type="match status" value="2"/>
</dbReference>
<protein>
    <recommendedName>
        <fullName evidence="4">ribonuclease Z</fullName>
        <ecNumber evidence="4">3.1.26.11</ecNumber>
    </recommendedName>
</protein>
<dbReference type="InterPro" id="IPR036866">
    <property type="entry name" value="RibonucZ/Hydroxyglut_hydro"/>
</dbReference>
<feature type="region of interest" description="Disordered" evidence="11">
    <location>
        <begin position="180"/>
        <end position="214"/>
    </location>
</feature>
<evidence type="ECO:0000256" key="2">
    <source>
        <dbReference type="ARBA" id="ARBA00001947"/>
    </source>
</evidence>
<evidence type="ECO:0000256" key="11">
    <source>
        <dbReference type="SAM" id="MobiDB-lite"/>
    </source>
</evidence>
<dbReference type="GO" id="GO:0005739">
    <property type="term" value="C:mitochondrion"/>
    <property type="evidence" value="ECO:0007669"/>
    <property type="project" value="TreeGrafter"/>
</dbReference>
<evidence type="ECO:0000256" key="9">
    <source>
        <dbReference type="ARBA" id="ARBA00022801"/>
    </source>
</evidence>
<dbReference type="InterPro" id="IPR047151">
    <property type="entry name" value="RNZ2-like"/>
</dbReference>
<evidence type="ECO:0000256" key="8">
    <source>
        <dbReference type="ARBA" id="ARBA00022759"/>
    </source>
</evidence>
<feature type="domain" description="Metallo-beta-lactamase" evidence="12">
    <location>
        <begin position="588"/>
        <end position="815"/>
    </location>
</feature>
<keyword evidence="7" id="KW-0479">Metal-binding</keyword>
<dbReference type="OrthoDB" id="527344at2759"/>
<accession>A0A9P3LWV1</accession>
<dbReference type="EC" id="3.1.26.11" evidence="4"/>
<dbReference type="SMART" id="SM00849">
    <property type="entry name" value="Lactamase_B"/>
    <property type="match status" value="1"/>
</dbReference>
<dbReference type="PANTHER" id="PTHR12553:SF49">
    <property type="entry name" value="ZINC PHOSPHODIESTERASE ELAC PROTEIN 2"/>
    <property type="match status" value="1"/>
</dbReference>
<evidence type="ECO:0000256" key="1">
    <source>
        <dbReference type="ARBA" id="ARBA00000402"/>
    </source>
</evidence>
<evidence type="ECO:0000313" key="13">
    <source>
        <dbReference type="EMBL" id="GJJ73180.1"/>
    </source>
</evidence>
<keyword evidence="9" id="KW-0378">Hydrolase</keyword>
<comment type="caution">
    <text evidence="13">The sequence shown here is derived from an EMBL/GenBank/DDBJ whole genome shotgun (WGS) entry which is preliminary data.</text>
</comment>
<dbReference type="Pfam" id="PF13691">
    <property type="entry name" value="Lactamase_B_4"/>
    <property type="match status" value="1"/>
</dbReference>
<keyword evidence="5" id="KW-0819">tRNA processing</keyword>
<evidence type="ECO:0000256" key="4">
    <source>
        <dbReference type="ARBA" id="ARBA00012477"/>
    </source>
</evidence>
<evidence type="ECO:0000256" key="3">
    <source>
        <dbReference type="ARBA" id="ARBA00007823"/>
    </source>
</evidence>
<keyword evidence="8" id="KW-0255">Endonuclease</keyword>
<keyword evidence="6" id="KW-0540">Nuclease</keyword>
<evidence type="ECO:0000313" key="14">
    <source>
        <dbReference type="Proteomes" id="UP000827284"/>
    </source>
</evidence>
<dbReference type="Proteomes" id="UP000827284">
    <property type="component" value="Unassembled WGS sequence"/>
</dbReference>
<reference evidence="13" key="1">
    <citation type="submission" date="2021-11" db="EMBL/GenBank/DDBJ databases">
        <authorList>
            <person name="Herlambang A."/>
            <person name="Guo Y."/>
            <person name="Takashima Y."/>
            <person name="Nishizawa T."/>
        </authorList>
    </citation>
    <scope>NUCLEOTIDE SEQUENCE</scope>
    <source>
        <strain evidence="13">E1425</strain>
    </source>
</reference>
<dbReference type="GO" id="GO:0046872">
    <property type="term" value="F:metal ion binding"/>
    <property type="evidence" value="ECO:0007669"/>
    <property type="project" value="UniProtKB-KW"/>
</dbReference>
<reference evidence="13" key="2">
    <citation type="journal article" date="2022" name="Microbiol. Resour. Announc.">
        <title>Whole-Genome Sequence of Entomortierella parvispora E1425, a Mucoromycotan Fungus Associated with Burkholderiaceae-Related Endosymbiotic Bacteria.</title>
        <authorList>
            <person name="Herlambang A."/>
            <person name="Guo Y."/>
            <person name="Takashima Y."/>
            <person name="Narisawa K."/>
            <person name="Ohta H."/>
            <person name="Nishizawa T."/>
        </authorList>
    </citation>
    <scope>NUCLEOTIDE SEQUENCE</scope>
    <source>
        <strain evidence="13">E1425</strain>
    </source>
</reference>
<dbReference type="InterPro" id="IPR001279">
    <property type="entry name" value="Metallo-B-lactamas"/>
</dbReference>
<dbReference type="CDD" id="cd07718">
    <property type="entry name" value="RNaseZ_ELAC1_ELAC2-C-term-like_MBL-fold"/>
    <property type="match status" value="1"/>
</dbReference>
<dbReference type="AlphaFoldDB" id="A0A9P3LWV1"/>
<sequence length="894" mass="99968">MKGYIQILSAGTADCPPSVVIHFDSQRYLINCGEGTQRLCIESKMRFSKLKTVLLTRTHWDVMGGLPGMLLTLSDAGIRNIKVMGAENLTHALVSTRPFVYRDNMELETIEFNQESTTFKDEVLRITPVPVYPVNYERPERYEWPTIAKSTKSQSMESQNGSANTESEVAAVLPQESGSGVIADGSAAGSKRNSDVLLSAPDSPAVEPELDGQAQRRSMLSSMFNMRRFDREPLVLSKKVKRASNRVTGATSSKSVDGATTEADRGLTDVDMIERQAQAETGHNCGGPRPPNARFMNLPRTSPDLVALSYICQSPDYVGKFNKDAALKLGIPAGKRYSQLMKGETVLSDSGEQVFPHQVVSGARPGRVFMVVDCPTVDYISGLVESKQFEKFYDHPQNGSVANADSKLSAACIVHFGNHTVLSHPQYRAWMQRFGSETQHIVANQDYCAQPLVWKGQSLSNFKLSKLDKSIFPIPYFDNTPEHDLAKDVLSGMEVPIKVQRAEGQLKFQFEPSTELLTNEVTKPISFEDDYTWMRDGDKEYLREYYKLAEQATEEIKAEFSKPEEFPGKDVVISTLGTGSSIPGKYRNVSATLVDTITNGTFLLDAGEGTYGQIFRQFGGYRQSTNQLSPADQHIKNLKGIFISHLHADHHLGIVTVIDRWNKLRTPETDPLYMIAPRKFNTFLQELSDVQDFGYQHVQYIESEDIVYWRDKNNNTIRQHGQKALNGLLETSGFEEIVTVDVIHCPWAYGISMMHKDGWKVVYSGDTRPCNNLVEAGQGATVLLHEATFEEEMLEKALQKKHSTTKEAIMVGEGMDAKFTLLTHFSQRYPSIPNFDGDDKSTTIGICFDLMSVKLSQIPQLPKFLPALRCLFSPQSEEALDEEEESKHSEIKID</sequence>
<evidence type="ECO:0000256" key="6">
    <source>
        <dbReference type="ARBA" id="ARBA00022722"/>
    </source>
</evidence>
<proteinExistence type="inferred from homology"/>
<comment type="similarity">
    <text evidence="3">Belongs to the RNase Z family.</text>
</comment>
<dbReference type="InterPro" id="IPR027794">
    <property type="entry name" value="tRNase_Z_dom"/>
</dbReference>
<organism evidence="13 14">
    <name type="scientific">Entomortierella parvispora</name>
    <dbReference type="NCBI Taxonomy" id="205924"/>
    <lineage>
        <taxon>Eukaryota</taxon>
        <taxon>Fungi</taxon>
        <taxon>Fungi incertae sedis</taxon>
        <taxon>Mucoromycota</taxon>
        <taxon>Mortierellomycotina</taxon>
        <taxon>Mortierellomycetes</taxon>
        <taxon>Mortierellales</taxon>
        <taxon>Mortierellaceae</taxon>
        <taxon>Entomortierella</taxon>
    </lineage>
</organism>